<dbReference type="EMBL" id="LT607750">
    <property type="protein sequence ID" value="SCG46767.1"/>
    <property type="molecule type" value="Genomic_DNA"/>
</dbReference>
<dbReference type="RefSeq" id="WP_088993398.1">
    <property type="nucleotide sequence ID" value="NZ_LT607750.1"/>
</dbReference>
<name>A0A1C5HLI1_9ACTN</name>
<proteinExistence type="predicted"/>
<dbReference type="Proteomes" id="UP000198217">
    <property type="component" value="Chromosome I"/>
</dbReference>
<sequence>MSSPEPERGTVRRLRPRYAGANIRTWIGFKTFMYLAEEATLAWFRERDLGPQTLYHRYGLGLEVVDSSVQLPAVLEVDDEVEARVEPRGPGRFGVRLHLRRDGQPVTVLRGTVTVALVTERGAPAGDPPPALAPLVVPGVAAVAPADPPPPAAEAYRFGWRARYFHCHYSDRVQHGSHVAALEEVVDRFLADRGLSVPRLLAERSWIPVVSRARVRLLADAHMDDEIETTFTVTEIVKDRAFDGRMDAFATGPGRDRPRHVATARILHGYAVSAGSAAGTLAELDAETVKALTGGAS</sequence>
<protein>
    <submittedName>
        <fullName evidence="1">Acyl-CoA thioesterase FadM</fullName>
    </submittedName>
</protein>
<dbReference type="SUPFAM" id="SSF54637">
    <property type="entry name" value="Thioesterase/thiol ester dehydrase-isomerase"/>
    <property type="match status" value="2"/>
</dbReference>
<evidence type="ECO:0000313" key="1">
    <source>
        <dbReference type="EMBL" id="SCG46767.1"/>
    </source>
</evidence>
<reference evidence="1 2" key="1">
    <citation type="submission" date="2016-06" db="EMBL/GenBank/DDBJ databases">
        <authorList>
            <person name="Kjaerup R.B."/>
            <person name="Dalgaard T.S."/>
            <person name="Juul-Madsen H.R."/>
        </authorList>
    </citation>
    <scope>NUCLEOTIDE SEQUENCE [LARGE SCALE GENOMIC DNA]</scope>
    <source>
        <strain evidence="1 2">DSM 43904</strain>
    </source>
</reference>
<gene>
    <name evidence="1" type="ORF">GA0070609_1828</name>
</gene>
<dbReference type="AlphaFoldDB" id="A0A1C5HLI1"/>
<evidence type="ECO:0000313" key="2">
    <source>
        <dbReference type="Proteomes" id="UP000198217"/>
    </source>
</evidence>
<dbReference type="Gene3D" id="3.10.129.10">
    <property type="entry name" value="Hotdog Thioesterase"/>
    <property type="match status" value="2"/>
</dbReference>
<dbReference type="InterPro" id="IPR029069">
    <property type="entry name" value="HotDog_dom_sf"/>
</dbReference>
<organism evidence="1 2">
    <name type="scientific">Micromonospora echinaurantiaca</name>
    <dbReference type="NCBI Taxonomy" id="47857"/>
    <lineage>
        <taxon>Bacteria</taxon>
        <taxon>Bacillati</taxon>
        <taxon>Actinomycetota</taxon>
        <taxon>Actinomycetes</taxon>
        <taxon>Micromonosporales</taxon>
        <taxon>Micromonosporaceae</taxon>
        <taxon>Micromonospora</taxon>
    </lineage>
</organism>
<keyword evidence="2" id="KW-1185">Reference proteome</keyword>
<accession>A0A1C5HLI1</accession>